<sequence length="634" mass="72434">MTATIESRQKAEFYIFKSSRPYPCSLGDDPFYEADDPDGWVYDVATVAQGWFKHDDHDDLEEILYPGRFAYFDLPAHDPFGGQGYSMLPLFLAFIIKELHGWQHESALHAYLEANPALRRDIGLDSLPVQSTLWRTWNQRFSADLRDAIRRSADEIANAARKHDVPVPDRSQRATTPDDEADDSPDSTPPTREGIVERTRDVTKHAKRLVFPEFSLDRAENWSIHENAFWELQTYTGLRDGMAVTEGARSFLVDSTREETPLGHVHRHSLRQLPISDIRSMYRQAVGRIICEAQREADITRPVMVAIDITEDTPFTGDRTDHEDEIIGTKESNEDYAYQWATVQIVNTEMPLVLDAMPITRGDSRAEIVADLLDSAQEFVPIELVLMDREFDGDGVKAACEERSVHYLNPKRKYSGEKETIEQMKCDDETVRIVEQPVEDGPNRKNLFLPSSAENDDDEDADEEDADRPDYRREMREELGINEADLDETASPLGHFLRELRGEEEIETEDETGDGTGFVVFQTNHPDISGHGTASGPSDEIEQIHTVTRFVRWYRRRQEIENGYKKIKAFMADTTSKRFSLRFFYFAFACLLYSIWRLVDLLVRLLLFEGSSSSPQVTANDVLTVAKRQQTGIG</sequence>
<reference evidence="3 4" key="1">
    <citation type="journal article" date="2014" name="PLoS Genet.">
        <title>Phylogenetically driven sequencing of extremely halophilic archaea reveals strategies for static and dynamic osmo-response.</title>
        <authorList>
            <person name="Becker E.A."/>
            <person name="Seitzer P.M."/>
            <person name="Tritt A."/>
            <person name="Larsen D."/>
            <person name="Krusor M."/>
            <person name="Yao A.I."/>
            <person name="Wu D."/>
            <person name="Madern D."/>
            <person name="Eisen J.A."/>
            <person name="Darling A.E."/>
            <person name="Facciotti M.T."/>
        </authorList>
    </citation>
    <scope>NUCLEOTIDE SEQUENCE [LARGE SCALE GENOMIC DNA]</scope>
    <source>
        <strain evidence="3 4">DSM 8989</strain>
    </source>
</reference>
<proteinExistence type="predicted"/>
<feature type="compositionally biased region" description="Acidic residues" evidence="1">
    <location>
        <begin position="454"/>
        <end position="467"/>
    </location>
</feature>
<comment type="caution">
    <text evidence="3">The sequence shown here is derived from an EMBL/GenBank/DDBJ whole genome shotgun (WGS) entry which is preliminary data.</text>
</comment>
<dbReference type="PATRIC" id="fig|1227456.3.peg.3835"/>
<feature type="region of interest" description="Disordered" evidence="1">
    <location>
        <begin position="157"/>
        <end position="198"/>
    </location>
</feature>
<name>M0MSW5_9EURY</name>
<feature type="region of interest" description="Disordered" evidence="1">
    <location>
        <begin position="435"/>
        <end position="471"/>
    </location>
</feature>
<evidence type="ECO:0000259" key="2">
    <source>
        <dbReference type="Pfam" id="PF01609"/>
    </source>
</evidence>
<dbReference type="InterPro" id="IPR002559">
    <property type="entry name" value="Transposase_11"/>
</dbReference>
<gene>
    <name evidence="3" type="ORF">C450_18859</name>
</gene>
<dbReference type="OrthoDB" id="212730at2157"/>
<dbReference type="GO" id="GO:0003677">
    <property type="term" value="F:DNA binding"/>
    <property type="evidence" value="ECO:0007669"/>
    <property type="project" value="InterPro"/>
</dbReference>
<feature type="compositionally biased region" description="Basic and acidic residues" evidence="1">
    <location>
        <begin position="161"/>
        <end position="172"/>
    </location>
</feature>
<dbReference type="EMBL" id="AOME01000086">
    <property type="protein sequence ID" value="EMA48837.1"/>
    <property type="molecule type" value="Genomic_DNA"/>
</dbReference>
<dbReference type="AlphaFoldDB" id="M0MSW5"/>
<dbReference type="GO" id="GO:0004803">
    <property type="term" value="F:transposase activity"/>
    <property type="evidence" value="ECO:0007669"/>
    <property type="project" value="InterPro"/>
</dbReference>
<evidence type="ECO:0000313" key="3">
    <source>
        <dbReference type="EMBL" id="EMA48837.1"/>
    </source>
</evidence>
<dbReference type="RefSeq" id="WP_005046121.1">
    <property type="nucleotide sequence ID" value="NZ_AOME01000086.1"/>
</dbReference>
<protein>
    <submittedName>
        <fullName evidence="3">Transposase (TCE33)</fullName>
    </submittedName>
</protein>
<evidence type="ECO:0000313" key="4">
    <source>
        <dbReference type="Proteomes" id="UP000011625"/>
    </source>
</evidence>
<evidence type="ECO:0000256" key="1">
    <source>
        <dbReference type="SAM" id="MobiDB-lite"/>
    </source>
</evidence>
<feature type="domain" description="Transposase IS4-like" evidence="2">
    <location>
        <begin position="343"/>
        <end position="592"/>
    </location>
</feature>
<dbReference type="GO" id="GO:0006313">
    <property type="term" value="P:DNA transposition"/>
    <property type="evidence" value="ECO:0007669"/>
    <property type="project" value="InterPro"/>
</dbReference>
<accession>M0MSW5</accession>
<organism evidence="3 4">
    <name type="scientific">Halococcus salifodinae DSM 8989</name>
    <dbReference type="NCBI Taxonomy" id="1227456"/>
    <lineage>
        <taxon>Archaea</taxon>
        <taxon>Methanobacteriati</taxon>
        <taxon>Methanobacteriota</taxon>
        <taxon>Stenosarchaea group</taxon>
        <taxon>Halobacteria</taxon>
        <taxon>Halobacteriales</taxon>
        <taxon>Halococcaceae</taxon>
        <taxon>Halococcus</taxon>
    </lineage>
</organism>
<dbReference type="Proteomes" id="UP000011625">
    <property type="component" value="Unassembled WGS sequence"/>
</dbReference>
<dbReference type="Pfam" id="PF01609">
    <property type="entry name" value="DDE_Tnp_1"/>
    <property type="match status" value="1"/>
</dbReference>
<keyword evidence="4" id="KW-1185">Reference proteome</keyword>